<evidence type="ECO:0000313" key="5">
    <source>
        <dbReference type="Proteomes" id="UP001157006"/>
    </source>
</evidence>
<gene>
    <name evidence="4" type="ORF">VFH_III093600</name>
</gene>
<organism evidence="4 5">
    <name type="scientific">Vicia faba</name>
    <name type="common">Broad bean</name>
    <name type="synonym">Faba vulgaris</name>
    <dbReference type="NCBI Taxonomy" id="3906"/>
    <lineage>
        <taxon>Eukaryota</taxon>
        <taxon>Viridiplantae</taxon>
        <taxon>Streptophyta</taxon>
        <taxon>Embryophyta</taxon>
        <taxon>Tracheophyta</taxon>
        <taxon>Spermatophyta</taxon>
        <taxon>Magnoliopsida</taxon>
        <taxon>eudicotyledons</taxon>
        <taxon>Gunneridae</taxon>
        <taxon>Pentapetalae</taxon>
        <taxon>rosids</taxon>
        <taxon>fabids</taxon>
        <taxon>Fabales</taxon>
        <taxon>Fabaceae</taxon>
        <taxon>Papilionoideae</taxon>
        <taxon>50 kb inversion clade</taxon>
        <taxon>NPAAA clade</taxon>
        <taxon>Hologalegina</taxon>
        <taxon>IRL clade</taxon>
        <taxon>Fabeae</taxon>
        <taxon>Vicia</taxon>
    </lineage>
</organism>
<dbReference type="InterPro" id="IPR029480">
    <property type="entry name" value="Transpos_assoc"/>
</dbReference>
<feature type="domain" description="Transposase-associated" evidence="3">
    <location>
        <begin position="4"/>
        <end position="77"/>
    </location>
</feature>
<sequence length="849" mass="98878">MIKKDWVELPPHSQSYKDGVNYFLDIAFTKGMVKEEEILCPCSVCCNDSWEVRDVVYDHLCSKGFVKGYTEWIYHGEDESLIDLDGDSDDETSSHDDIDGLLFETFKDVAEGGGVHEGINEDAKKFYKLVNDANQELYPGCEKFSSLSFTIRIYLLKCLHGWSNASFTALVELLKEAMPDLNIPVSFNKTKSMIKDLGLDYKKIDACPNNCMLFWKDHEKDDSCHICGTSRWIEYPEVANDLKESIKAHKLMPKHGKTLMPNNRERVQQIIEVVDETPKKGTQQERVQKVDHNLDKETIAKKMEIDKLSQPKVMKDHAHGDKEVVQETPKKRTQVKATVNRERIQKVDGKLDNHIAMKKAERPKLLQPQAKEVLAHGNKEVSQGMLKKRIHENLLENNRDKIQKIFTSQRKWMQPSQTMVKNRAAALTVALIKINQKKELDKKVFKIGQKSTKKMQSQIEKKKNKHPKEKLVGKLCAKRFMQELWKSENSTFCPLRYTNWSGMPDDNKNRFWRYTNRNFILPVEARDWIETTVREAWRRYKHKIKKNHFLKYSNMTERLKNRPPNVPIAQFKSLCAYWSKETIQAISENNTRNRAQLKWMHRMGPKNFALTREKVREKEKREPTQSETFVETRKGNKGKELDVETGKVIECPGRVRCYGRNITKTSLKRKAEINALKQAHSEEVSTLRDEFQDKIDRLQNTFKTVIQKCNPQINIESIEDLLGLSHGDANSSPKDIRPQMHSSTSTHAPCHGKQCINEDVEKDDINDEIQEDDINDKIQEDDLNDKIQEDDVDDEFQEDDIDLDNEFQEEDIDGEFQEDDVDEEFMEDDISNEFQEDDLDALLLEDRLE</sequence>
<protein>
    <recommendedName>
        <fullName evidence="3">Transposase-associated domain-containing protein</fullName>
    </recommendedName>
</protein>
<feature type="coiled-coil region" evidence="1">
    <location>
        <begin position="670"/>
        <end position="708"/>
    </location>
</feature>
<feature type="region of interest" description="Disordered" evidence="2">
    <location>
        <begin position="731"/>
        <end position="752"/>
    </location>
</feature>
<dbReference type="Proteomes" id="UP001157006">
    <property type="component" value="Chromosome 3"/>
</dbReference>
<feature type="region of interest" description="Disordered" evidence="2">
    <location>
        <begin position="615"/>
        <end position="635"/>
    </location>
</feature>
<evidence type="ECO:0000256" key="1">
    <source>
        <dbReference type="SAM" id="Coils"/>
    </source>
</evidence>
<evidence type="ECO:0000259" key="3">
    <source>
        <dbReference type="Pfam" id="PF13963"/>
    </source>
</evidence>
<feature type="compositionally biased region" description="Basic and acidic residues" evidence="2">
    <location>
        <begin position="310"/>
        <end position="330"/>
    </location>
</feature>
<reference evidence="4 5" key="1">
    <citation type="submission" date="2023-01" db="EMBL/GenBank/DDBJ databases">
        <authorList>
            <person name="Kreplak J."/>
        </authorList>
    </citation>
    <scope>NUCLEOTIDE SEQUENCE [LARGE SCALE GENOMIC DNA]</scope>
</reference>
<feature type="region of interest" description="Disordered" evidence="2">
    <location>
        <begin position="310"/>
        <end position="333"/>
    </location>
</feature>
<name>A0AAV1A2Y6_VICFA</name>
<dbReference type="PANTHER" id="PTHR33144">
    <property type="entry name" value="OS10G0409366 PROTEIN-RELATED"/>
    <property type="match status" value="1"/>
</dbReference>
<dbReference type="EMBL" id="OX451738">
    <property type="protein sequence ID" value="CAI8603598.1"/>
    <property type="molecule type" value="Genomic_DNA"/>
</dbReference>
<accession>A0AAV1A2Y6</accession>
<dbReference type="PANTHER" id="PTHR33144:SF16">
    <property type="entry name" value="OS02G0129000 PROTEIN"/>
    <property type="match status" value="1"/>
</dbReference>
<evidence type="ECO:0000256" key="2">
    <source>
        <dbReference type="SAM" id="MobiDB-lite"/>
    </source>
</evidence>
<dbReference type="AlphaFoldDB" id="A0AAV1A2Y6"/>
<dbReference type="Pfam" id="PF03004">
    <property type="entry name" value="Transposase_24"/>
    <property type="match status" value="1"/>
</dbReference>
<evidence type="ECO:0000313" key="4">
    <source>
        <dbReference type="EMBL" id="CAI8603598.1"/>
    </source>
</evidence>
<dbReference type="InterPro" id="IPR004252">
    <property type="entry name" value="Probable_transposase_24"/>
</dbReference>
<keyword evidence="1" id="KW-0175">Coiled coil</keyword>
<proteinExistence type="predicted"/>
<dbReference type="Pfam" id="PF13963">
    <property type="entry name" value="Transpos_assoc"/>
    <property type="match status" value="1"/>
</dbReference>
<keyword evidence="5" id="KW-1185">Reference proteome</keyword>